<keyword evidence="4" id="KW-0732">Signal</keyword>
<dbReference type="InterPro" id="IPR036249">
    <property type="entry name" value="Thioredoxin-like_sf"/>
</dbReference>
<reference evidence="5" key="1">
    <citation type="submission" date="2019-08" db="EMBL/GenBank/DDBJ databases">
        <title>The improved chromosome-level genome for the pearl oyster Pinctada fucata martensii using PacBio sequencing and Hi-C.</title>
        <authorList>
            <person name="Zheng Z."/>
        </authorList>
    </citation>
    <scope>NUCLEOTIDE SEQUENCE</scope>
    <source>
        <strain evidence="5">ZZ-2019</strain>
        <tissue evidence="5">Adductor muscle</tissue>
    </source>
</reference>
<evidence type="ECO:0000256" key="2">
    <source>
        <dbReference type="ARBA" id="ARBA00022559"/>
    </source>
</evidence>
<dbReference type="PROSITE" id="PS51355">
    <property type="entry name" value="GLUTATHIONE_PEROXID_3"/>
    <property type="match status" value="1"/>
</dbReference>
<evidence type="ECO:0000256" key="3">
    <source>
        <dbReference type="ARBA" id="ARBA00023002"/>
    </source>
</evidence>
<gene>
    <name evidence="5" type="ORF">FSP39_005940</name>
</gene>
<dbReference type="InterPro" id="IPR000889">
    <property type="entry name" value="Glutathione_peroxidase"/>
</dbReference>
<accession>A0AA89C0M8</accession>
<name>A0AA89C0M8_PINIB</name>
<evidence type="ECO:0008006" key="7">
    <source>
        <dbReference type="Google" id="ProtNLM"/>
    </source>
</evidence>
<keyword evidence="3" id="KW-0560">Oxidoreductase</keyword>
<dbReference type="PANTHER" id="PTHR11592">
    <property type="entry name" value="GLUTATHIONE PEROXIDASE"/>
    <property type="match status" value="1"/>
</dbReference>
<dbReference type="SUPFAM" id="SSF52833">
    <property type="entry name" value="Thioredoxin-like"/>
    <property type="match status" value="1"/>
</dbReference>
<keyword evidence="6" id="KW-1185">Reference proteome</keyword>
<dbReference type="Proteomes" id="UP001186944">
    <property type="component" value="Unassembled WGS sequence"/>
</dbReference>
<keyword evidence="2" id="KW-0575">Peroxidase</keyword>
<feature type="signal peptide" evidence="4">
    <location>
        <begin position="1"/>
        <end position="22"/>
    </location>
</feature>
<dbReference type="Pfam" id="PF00255">
    <property type="entry name" value="GSHPx"/>
    <property type="match status" value="1"/>
</dbReference>
<evidence type="ECO:0000313" key="5">
    <source>
        <dbReference type="EMBL" id="KAK3089727.1"/>
    </source>
</evidence>
<dbReference type="EMBL" id="VSWD01000010">
    <property type="protein sequence ID" value="KAK3089727.1"/>
    <property type="molecule type" value="Genomic_DNA"/>
</dbReference>
<evidence type="ECO:0000313" key="6">
    <source>
        <dbReference type="Proteomes" id="UP001186944"/>
    </source>
</evidence>
<evidence type="ECO:0000256" key="1">
    <source>
        <dbReference type="ARBA" id="ARBA00006926"/>
    </source>
</evidence>
<proteinExistence type="inferred from homology"/>
<comment type="caution">
    <text evidence="5">The sequence shown here is derived from an EMBL/GenBank/DDBJ whole genome shotgun (WGS) entry which is preliminary data.</text>
</comment>
<protein>
    <recommendedName>
        <fullName evidence="7">Glutathione peroxidase</fullName>
    </recommendedName>
</protein>
<dbReference type="GO" id="GO:0006979">
    <property type="term" value="P:response to oxidative stress"/>
    <property type="evidence" value="ECO:0007669"/>
    <property type="project" value="InterPro"/>
</dbReference>
<comment type="similarity">
    <text evidence="1">Belongs to the glutathione peroxidase family.</text>
</comment>
<feature type="chain" id="PRO_5041690857" description="Glutathione peroxidase" evidence="4">
    <location>
        <begin position="23"/>
        <end position="180"/>
    </location>
</feature>
<dbReference type="AlphaFoldDB" id="A0AA89C0M8"/>
<dbReference type="GO" id="GO:0004602">
    <property type="term" value="F:glutathione peroxidase activity"/>
    <property type="evidence" value="ECO:0007669"/>
    <property type="project" value="TreeGrafter"/>
</dbReference>
<dbReference type="Gene3D" id="3.40.30.10">
    <property type="entry name" value="Glutaredoxin"/>
    <property type="match status" value="1"/>
</dbReference>
<dbReference type="PANTHER" id="PTHR11592:SF81">
    <property type="entry name" value="GLUTATHIONE PEROXIDASE"/>
    <property type="match status" value="1"/>
</dbReference>
<organism evidence="5 6">
    <name type="scientific">Pinctada imbricata</name>
    <name type="common">Atlantic pearl-oyster</name>
    <name type="synonym">Pinctada martensii</name>
    <dbReference type="NCBI Taxonomy" id="66713"/>
    <lineage>
        <taxon>Eukaryota</taxon>
        <taxon>Metazoa</taxon>
        <taxon>Spiralia</taxon>
        <taxon>Lophotrochozoa</taxon>
        <taxon>Mollusca</taxon>
        <taxon>Bivalvia</taxon>
        <taxon>Autobranchia</taxon>
        <taxon>Pteriomorphia</taxon>
        <taxon>Pterioida</taxon>
        <taxon>Pterioidea</taxon>
        <taxon>Pteriidae</taxon>
        <taxon>Pinctada</taxon>
    </lineage>
</organism>
<sequence length="180" mass="20625">MQSRAFSLLLLTLAGFAQTGDARVTCHQPATSNESVYQFTVTDIYGEKNVSLSEYRGKQEPADTAEEILNGYKYIRPGNGYIPNFPIFQKIDVNGQTEHPLYKYLKKYCGPTADAFEDRLFYAPLRVNDVRWNFEQFVIDRSGRPVYRYAPDVNPGNLTDVISKMLEEEPNRPSRIINQL</sequence>
<evidence type="ECO:0000256" key="4">
    <source>
        <dbReference type="SAM" id="SignalP"/>
    </source>
</evidence>